<dbReference type="GeneID" id="106661890"/>
<feature type="region of interest" description="Disordered" evidence="1">
    <location>
        <begin position="325"/>
        <end position="376"/>
    </location>
</feature>
<name>A0A8I6TD80_CIMLE</name>
<dbReference type="EnsemblMetazoa" id="XM_014385625.1">
    <property type="protein sequence ID" value="XP_014241111.1"/>
    <property type="gene ID" value="LOC106661890"/>
</dbReference>
<evidence type="ECO:0000313" key="2">
    <source>
        <dbReference type="EnsemblMetazoa" id="XP_014241111.1"/>
    </source>
</evidence>
<dbReference type="Proteomes" id="UP000494040">
    <property type="component" value="Unassembled WGS sequence"/>
</dbReference>
<reference evidence="2" key="1">
    <citation type="submission" date="2022-01" db="UniProtKB">
        <authorList>
            <consortium name="EnsemblMetazoa"/>
        </authorList>
    </citation>
    <scope>IDENTIFICATION</scope>
</reference>
<dbReference type="AlphaFoldDB" id="A0A8I6TD80"/>
<accession>A0A8I6TD80</accession>
<evidence type="ECO:0000313" key="3">
    <source>
        <dbReference type="Proteomes" id="UP000494040"/>
    </source>
</evidence>
<organism evidence="2 3">
    <name type="scientific">Cimex lectularius</name>
    <name type="common">Bed bug</name>
    <name type="synonym">Acanthia lectularia</name>
    <dbReference type="NCBI Taxonomy" id="79782"/>
    <lineage>
        <taxon>Eukaryota</taxon>
        <taxon>Metazoa</taxon>
        <taxon>Ecdysozoa</taxon>
        <taxon>Arthropoda</taxon>
        <taxon>Hexapoda</taxon>
        <taxon>Insecta</taxon>
        <taxon>Pterygota</taxon>
        <taxon>Neoptera</taxon>
        <taxon>Paraneoptera</taxon>
        <taxon>Hemiptera</taxon>
        <taxon>Heteroptera</taxon>
        <taxon>Panheteroptera</taxon>
        <taxon>Cimicomorpha</taxon>
        <taxon>Cimicidae</taxon>
        <taxon>Cimex</taxon>
    </lineage>
</organism>
<keyword evidence="3" id="KW-1185">Reference proteome</keyword>
<feature type="compositionally biased region" description="Basic residues" evidence="1">
    <location>
        <begin position="367"/>
        <end position="376"/>
    </location>
</feature>
<evidence type="ECO:0000256" key="1">
    <source>
        <dbReference type="SAM" id="MobiDB-lite"/>
    </source>
</evidence>
<protein>
    <submittedName>
        <fullName evidence="2">Uncharacterized protein</fullName>
    </submittedName>
</protein>
<sequence>MHQCRYLNSCNCEETLNCFESSYSQCPCPSESQEWKIECVERARAYCMEKAEAECEKKKHLLDKCRKNRLERSKLKQVPASMAPVIPMVCREKRHSRRACEDDDRAKFLSLKARFQAITKEEQDRIKAKCEERLRQRRLQQCEEKVCQTTACYKVDRGIDCCDLRNDDKTLEERLCQIETMLAASKNVCASTETECGLAECTSPGCNSVQPLGYDTNCCAQYNDQLQCPTAINQCPPLNQVVMTDLTDPKTAKCKVMMIEQQLSNLGCQMNTSVINKCLYQEQISKLEEEIVNTKRAYFTILMSELNTLQKDLEAQECLQTLSGKKENSDLQKTASKTSLKKKKGKKPGSAKSGKSKKPGSKPGSVGKKKVTLPKK</sequence>
<feature type="compositionally biased region" description="Basic residues" evidence="1">
    <location>
        <begin position="339"/>
        <end position="360"/>
    </location>
</feature>
<proteinExistence type="predicted"/>
<dbReference type="KEGG" id="clec:106661890"/>
<dbReference type="RefSeq" id="XP_014241111.1">
    <property type="nucleotide sequence ID" value="XM_014385625.1"/>
</dbReference>